<dbReference type="GO" id="GO:0005737">
    <property type="term" value="C:cytoplasm"/>
    <property type="evidence" value="ECO:0007669"/>
    <property type="project" value="TreeGrafter"/>
</dbReference>
<evidence type="ECO:0000256" key="3">
    <source>
        <dbReference type="ARBA" id="ARBA00012733"/>
    </source>
</evidence>
<accession>D4XVE1</accession>
<dbReference type="CDD" id="cd15482">
    <property type="entry name" value="Sialidase_non-viral"/>
    <property type="match status" value="1"/>
</dbReference>
<dbReference type="InterPro" id="IPR026856">
    <property type="entry name" value="Sialidase_fam"/>
</dbReference>
<dbReference type="Gene3D" id="2.120.10.10">
    <property type="match status" value="1"/>
</dbReference>
<dbReference type="GO" id="GO:0006689">
    <property type="term" value="P:ganglioside catabolic process"/>
    <property type="evidence" value="ECO:0007669"/>
    <property type="project" value="TreeGrafter"/>
</dbReference>
<dbReference type="Proteomes" id="UP000004757">
    <property type="component" value="Unassembled WGS sequence"/>
</dbReference>
<proteinExistence type="inferred from homology"/>
<comment type="catalytic activity">
    <reaction evidence="1">
        <text>Hydrolysis of alpha-(2-&gt;3)-, alpha-(2-&gt;6)-, alpha-(2-&gt;8)- glycosidic linkages of terminal sialic acid residues in oligosaccharides, glycoproteins, glycolipids, colominic acid and synthetic substrates.</text>
        <dbReference type="EC" id="3.2.1.18"/>
    </reaction>
</comment>
<dbReference type="InterPro" id="IPR036278">
    <property type="entry name" value="Sialidase_sf"/>
</dbReference>
<dbReference type="EMBL" id="ADNC01000007">
    <property type="protein sequence ID" value="EFF41649.1"/>
    <property type="molecule type" value="Genomic_DNA"/>
</dbReference>
<name>D4XVE1_9BACT</name>
<comment type="caution">
    <text evidence="5">The sequence shown here is derived from an EMBL/GenBank/DDBJ whole genome shotgun (WGS) entry which is preliminary data.</text>
</comment>
<protein>
    <recommendedName>
        <fullName evidence="3">exo-alpha-sialidase</fullName>
        <ecNumber evidence="3">3.2.1.18</ecNumber>
    </recommendedName>
</protein>
<dbReference type="GO" id="GO:0004308">
    <property type="term" value="F:exo-alpha-sialidase activity"/>
    <property type="evidence" value="ECO:0007669"/>
    <property type="project" value="UniProtKB-EC"/>
</dbReference>
<evidence type="ECO:0000256" key="2">
    <source>
        <dbReference type="ARBA" id="ARBA00009348"/>
    </source>
</evidence>
<evidence type="ECO:0000259" key="4">
    <source>
        <dbReference type="Pfam" id="PF13088"/>
    </source>
</evidence>
<dbReference type="Gene3D" id="2.40.220.10">
    <property type="entry name" value="Intramolecular Trans-sialidase, Domain 3"/>
    <property type="match status" value="1"/>
</dbReference>
<dbReference type="PANTHER" id="PTHR10628:SF30">
    <property type="entry name" value="EXO-ALPHA-SIALIDASE"/>
    <property type="match status" value="1"/>
</dbReference>
<dbReference type="InterPro" id="IPR023364">
    <property type="entry name" value="Trans_sialidase_dom3"/>
</dbReference>
<sequence length="511" mass="58520">MNLKELFNINLFKANYQNSHSYRIPTLLKLKSGKLIAIVDQRLNSQLDAPYSSINQVIRESFDNGRTWSEAKIILKLEKFSTAKASAIDSVTVQDIKNNYLYLAVDIFPGGSGLMPLCKELNPLCNSDLGYTKDKYLKLYDLYNNNYILRETTQKFIYQAFLLKDKNFNNTNESNLVATKIYVDKSFNSKTSLLKGSVYENIDKLEDLNNKKPICSIWDGFENSSKEYKKPKYFIDSTAYIQLFVSKDDGLSWELINDITAQIRTKNSKMNCLVLGPGQGLYLQNQINKYISNKIIFPFYEVNYAFPFHVFVSSSDDNGMNWTNSTYLNSKTNKNWFWTSETQLIELSNGKILAFLRNPNQDHLCISQSIDGGISWSALENNNESLSLYKIEPLNSQIMHGISTFSHNNIDYVLLSLPTTKDRKNGKIFVFDANDFNKPLAKFDVDKDNYSFGYSTIAILEKNDKKITFALLYECSQIKNAGLDWVGFNSDTNTDKGLASEILYKVFELTL</sequence>
<dbReference type="EC" id="3.2.1.18" evidence="3"/>
<dbReference type="InterPro" id="IPR011040">
    <property type="entry name" value="Sialidase"/>
</dbReference>
<dbReference type="GO" id="GO:0016020">
    <property type="term" value="C:membrane"/>
    <property type="evidence" value="ECO:0007669"/>
    <property type="project" value="TreeGrafter"/>
</dbReference>
<feature type="domain" description="Sialidase" evidence="4">
    <location>
        <begin position="238"/>
        <end position="386"/>
    </location>
</feature>
<gene>
    <name evidence="5" type="ORF">MALL_0641</name>
</gene>
<evidence type="ECO:0000256" key="1">
    <source>
        <dbReference type="ARBA" id="ARBA00000427"/>
    </source>
</evidence>
<keyword evidence="6" id="KW-1185">Reference proteome</keyword>
<dbReference type="eggNOG" id="COG4409">
    <property type="taxonomic scope" value="Bacteria"/>
</dbReference>
<comment type="similarity">
    <text evidence="2">Belongs to the glycosyl hydrolase 33 family.</text>
</comment>
<dbReference type="STRING" id="747682.MALL_0641"/>
<reference evidence="5 6" key="1">
    <citation type="submission" date="2010-03" db="EMBL/GenBank/DDBJ databases">
        <authorList>
            <person name="Glass J.I."/>
            <person name="Benders G.A."/>
            <person name="Durkin A.S."/>
            <person name="Farmerie W.G."/>
            <person name="Hlavinka K."/>
            <person name="Hostetler J."/>
            <person name="Jackson J."/>
            <person name="May M.A."/>
            <person name="Miller R.H."/>
            <person name="Paralanov V."/>
            <person name="Radune D."/>
            <person name="Szczypinski B."/>
            <person name="Brown D.R."/>
        </authorList>
    </citation>
    <scope>NUCLEOTIDE SEQUENCE [LARGE SCALE GENOMIC DNA]</scope>
    <source>
        <strain evidence="5 6">A21JP2</strain>
    </source>
</reference>
<evidence type="ECO:0000313" key="5">
    <source>
        <dbReference type="EMBL" id="EFF41649.1"/>
    </source>
</evidence>
<organism evidence="5 6">
    <name type="scientific">Mycoplasmopsis alligatoris A21JP2</name>
    <dbReference type="NCBI Taxonomy" id="747682"/>
    <lineage>
        <taxon>Bacteria</taxon>
        <taxon>Bacillati</taxon>
        <taxon>Mycoplasmatota</taxon>
        <taxon>Mycoplasmoidales</taxon>
        <taxon>Metamycoplasmataceae</taxon>
        <taxon>Mycoplasmopsis</taxon>
    </lineage>
</organism>
<dbReference type="RefSeq" id="WP_005683351.1">
    <property type="nucleotide sequence ID" value="NZ_ADNC01000007.1"/>
</dbReference>
<dbReference type="OrthoDB" id="395716at2"/>
<dbReference type="Pfam" id="PF13088">
    <property type="entry name" value="BNR_2"/>
    <property type="match status" value="1"/>
</dbReference>
<evidence type="ECO:0000313" key="6">
    <source>
        <dbReference type="Proteomes" id="UP000004757"/>
    </source>
</evidence>
<dbReference type="SUPFAM" id="SSF50939">
    <property type="entry name" value="Sialidases"/>
    <property type="match status" value="1"/>
</dbReference>
<dbReference type="PANTHER" id="PTHR10628">
    <property type="entry name" value="SIALIDASE"/>
    <property type="match status" value="1"/>
</dbReference>
<dbReference type="GO" id="GO:0009313">
    <property type="term" value="P:oligosaccharide catabolic process"/>
    <property type="evidence" value="ECO:0007669"/>
    <property type="project" value="TreeGrafter"/>
</dbReference>
<dbReference type="AlphaFoldDB" id="D4XVE1"/>